<name>A0A2L0ERJ8_SORCE</name>
<dbReference type="Proteomes" id="UP000238348">
    <property type="component" value="Chromosome"/>
</dbReference>
<dbReference type="InterPro" id="IPR016024">
    <property type="entry name" value="ARM-type_fold"/>
</dbReference>
<evidence type="ECO:0008006" key="3">
    <source>
        <dbReference type="Google" id="ProtNLM"/>
    </source>
</evidence>
<dbReference type="SMART" id="SM00567">
    <property type="entry name" value="EZ_HEAT"/>
    <property type="match status" value="2"/>
</dbReference>
<dbReference type="OrthoDB" id="5504391at2"/>
<dbReference type="SUPFAM" id="SSF48371">
    <property type="entry name" value="ARM repeat"/>
    <property type="match status" value="1"/>
</dbReference>
<evidence type="ECO:0000313" key="1">
    <source>
        <dbReference type="EMBL" id="AUX41923.1"/>
    </source>
</evidence>
<dbReference type="InterPro" id="IPR004155">
    <property type="entry name" value="PBS_lyase_HEAT"/>
</dbReference>
<proteinExistence type="predicted"/>
<evidence type="ECO:0000313" key="2">
    <source>
        <dbReference type="Proteomes" id="UP000238348"/>
    </source>
</evidence>
<reference evidence="1 2" key="1">
    <citation type="submission" date="2015-09" db="EMBL/GenBank/DDBJ databases">
        <title>Sorangium comparison.</title>
        <authorList>
            <person name="Zaburannyi N."/>
            <person name="Bunk B."/>
            <person name="Overmann J."/>
            <person name="Mueller R."/>
        </authorList>
    </citation>
    <scope>NUCLEOTIDE SEQUENCE [LARGE SCALE GENOMIC DNA]</scope>
    <source>
        <strain evidence="1 2">So ce26</strain>
    </source>
</reference>
<dbReference type="Gene3D" id="1.25.10.10">
    <property type="entry name" value="Leucine-rich Repeat Variant"/>
    <property type="match status" value="1"/>
</dbReference>
<gene>
    <name evidence="1" type="ORF">SOCE26_033480</name>
</gene>
<protein>
    <recommendedName>
        <fullName evidence="3">HEAT repeat domain-containing protein</fullName>
    </recommendedName>
</protein>
<dbReference type="EMBL" id="CP012673">
    <property type="protein sequence ID" value="AUX41923.1"/>
    <property type="molecule type" value="Genomic_DNA"/>
</dbReference>
<dbReference type="InterPro" id="IPR011989">
    <property type="entry name" value="ARM-like"/>
</dbReference>
<dbReference type="Pfam" id="PF13646">
    <property type="entry name" value="HEAT_2"/>
    <property type="match status" value="1"/>
</dbReference>
<organism evidence="1 2">
    <name type="scientific">Sorangium cellulosum</name>
    <name type="common">Polyangium cellulosum</name>
    <dbReference type="NCBI Taxonomy" id="56"/>
    <lineage>
        <taxon>Bacteria</taxon>
        <taxon>Pseudomonadati</taxon>
        <taxon>Myxococcota</taxon>
        <taxon>Polyangia</taxon>
        <taxon>Polyangiales</taxon>
        <taxon>Polyangiaceae</taxon>
        <taxon>Sorangium</taxon>
    </lineage>
</organism>
<sequence>MQGKSASVCAPKFECGSDHPIATATMRSCIVTSGMRRPSPALVLLLLTLVLSLMPARLHADQRTSRLAEQLKTNEDYRVRTQAALALGASSDEAAVKPLCDALADSNASVKVAAAAALGKLGKPSGLACLQRAESREQSAPVKSQIQKSIATLSAGGGSAPPPPTADTKYYVAIEVTNKSGRPEAEVETLVRSAMQTKILARPGYAVAPKGETLAQGRKIVNDKKLKGYYLLATVEPAVYQNGNLTQVVRVSMWTYPAKSLQGEFAPKLTQSGTPQKDVQSENILTKMCVESAVDTFHKIAASM</sequence>
<dbReference type="AlphaFoldDB" id="A0A2L0ERJ8"/>
<accession>A0A2L0ERJ8</accession>